<keyword evidence="1" id="KW-1133">Transmembrane helix</keyword>
<dbReference type="Proteomes" id="UP000444185">
    <property type="component" value="Unassembled WGS sequence"/>
</dbReference>
<feature type="transmembrane region" description="Helical" evidence="1">
    <location>
        <begin position="238"/>
        <end position="257"/>
    </location>
</feature>
<keyword evidence="4" id="KW-1185">Reference proteome</keyword>
<sequence>MEKTGPTANRIVALDFVRGAALFGILLMNITGFGLPHAYNNPVNYGGAEGANLVAWLIIQIGFEGTQRGLFSMLFGAGIVLFTSRLEAKGRGDVADIYMRRNLWLAAFGMVNGYLFLWSGDILYFYGLIALIVFPFRRMMPRYLLLIGAGAMLLGALFALKNTNESLSDYNAYQAVQAGGANVTGEQQEQAKAWEQALERHEYTAEEQSKYIEQATASYSSSFWLNASETANMESTRFYRFFFLDIFPMMMIGMALFKLGVFTLERSNGFYWALVIVGYGIGFTVNTIETRLIMDGGFGLLAFNQAAITYDLGRLSTTAGHLGLLLLFARSGVFQLFQNALASVGRMAFTNYLTPSVVCAIFFVGFGYFGQLQRYELYYVVLAICLVQLVLSPLWLRYYKMGPLEWLWRYLTYMQAPALKKVA</sequence>
<organism evidence="3 4">
    <name type="scientific">Qipengyuania gaetbuli</name>
    <dbReference type="NCBI Taxonomy" id="266952"/>
    <lineage>
        <taxon>Bacteria</taxon>
        <taxon>Pseudomonadati</taxon>
        <taxon>Pseudomonadota</taxon>
        <taxon>Alphaproteobacteria</taxon>
        <taxon>Sphingomonadales</taxon>
        <taxon>Erythrobacteraceae</taxon>
        <taxon>Qipengyuania</taxon>
    </lineage>
</organism>
<feature type="domain" description="DUF418" evidence="2">
    <location>
        <begin position="256"/>
        <end position="414"/>
    </location>
</feature>
<dbReference type="PANTHER" id="PTHR30590">
    <property type="entry name" value="INNER MEMBRANE PROTEIN"/>
    <property type="match status" value="1"/>
</dbReference>
<accession>A0A844XWJ1</accession>
<feature type="transmembrane region" description="Helical" evidence="1">
    <location>
        <begin position="103"/>
        <end position="136"/>
    </location>
</feature>
<feature type="transmembrane region" description="Helical" evidence="1">
    <location>
        <begin position="142"/>
        <end position="160"/>
    </location>
</feature>
<dbReference type="Pfam" id="PF04235">
    <property type="entry name" value="DUF418"/>
    <property type="match status" value="1"/>
</dbReference>
<name>A0A844XWJ1_9SPHN</name>
<dbReference type="PANTHER" id="PTHR30590:SF2">
    <property type="entry name" value="INNER MEMBRANE PROTEIN"/>
    <property type="match status" value="1"/>
</dbReference>
<dbReference type="InterPro" id="IPR007349">
    <property type="entry name" value="DUF418"/>
</dbReference>
<protein>
    <submittedName>
        <fullName evidence="3">DUF418 domain-containing protein</fullName>
    </submittedName>
</protein>
<dbReference type="InterPro" id="IPR052529">
    <property type="entry name" value="Bact_Transport_Assoc"/>
</dbReference>
<feature type="transmembrane region" description="Helical" evidence="1">
    <location>
        <begin position="269"/>
        <end position="285"/>
    </location>
</feature>
<keyword evidence="1" id="KW-0472">Membrane</keyword>
<dbReference type="EMBL" id="WTYF01000002">
    <property type="protein sequence ID" value="MXO49729.1"/>
    <property type="molecule type" value="Genomic_DNA"/>
</dbReference>
<evidence type="ECO:0000313" key="3">
    <source>
        <dbReference type="EMBL" id="MXO49729.1"/>
    </source>
</evidence>
<feature type="transmembrane region" description="Helical" evidence="1">
    <location>
        <begin position="349"/>
        <end position="371"/>
    </location>
</feature>
<evidence type="ECO:0000259" key="2">
    <source>
        <dbReference type="Pfam" id="PF04235"/>
    </source>
</evidence>
<proteinExistence type="predicted"/>
<reference evidence="3 4" key="1">
    <citation type="submission" date="2019-12" db="EMBL/GenBank/DDBJ databases">
        <title>Genomic-based taxomic classification of the family Erythrobacteraceae.</title>
        <authorList>
            <person name="Xu L."/>
        </authorList>
    </citation>
    <scope>NUCLEOTIDE SEQUENCE [LARGE SCALE GENOMIC DNA]</scope>
    <source>
        <strain evidence="3 4">DSM 16225</strain>
    </source>
</reference>
<feature type="transmembrane region" description="Helical" evidence="1">
    <location>
        <begin position="377"/>
        <end position="396"/>
    </location>
</feature>
<feature type="transmembrane region" description="Helical" evidence="1">
    <location>
        <begin position="12"/>
        <end position="33"/>
    </location>
</feature>
<comment type="caution">
    <text evidence="3">The sequence shown here is derived from an EMBL/GenBank/DDBJ whole genome shotgun (WGS) entry which is preliminary data.</text>
</comment>
<dbReference type="RefSeq" id="WP_234033740.1">
    <property type="nucleotide sequence ID" value="NZ_WTYF01000002.1"/>
</dbReference>
<gene>
    <name evidence="3" type="ORF">GRI42_00220</name>
</gene>
<keyword evidence="1" id="KW-0812">Transmembrane</keyword>
<evidence type="ECO:0000256" key="1">
    <source>
        <dbReference type="SAM" id="Phobius"/>
    </source>
</evidence>
<dbReference type="AlphaFoldDB" id="A0A844XWJ1"/>
<evidence type="ECO:0000313" key="4">
    <source>
        <dbReference type="Proteomes" id="UP000444185"/>
    </source>
</evidence>